<gene>
    <name evidence="5" type="primary">prmC</name>
    <name evidence="9" type="ORF">IDH44_11945</name>
</gene>
<dbReference type="GO" id="GO:0102559">
    <property type="term" value="F:peptide chain release factor N(5)-glutamine methyltransferase activity"/>
    <property type="evidence" value="ECO:0007669"/>
    <property type="project" value="UniProtKB-EC"/>
</dbReference>
<dbReference type="InterPro" id="IPR007848">
    <property type="entry name" value="Small_mtfrase_dom"/>
</dbReference>
<dbReference type="NCBIfam" id="TIGR00536">
    <property type="entry name" value="hemK_fam"/>
    <property type="match status" value="1"/>
</dbReference>
<dbReference type="InterPro" id="IPR002052">
    <property type="entry name" value="DNA_methylase_N6_adenine_CS"/>
</dbReference>
<comment type="similarity">
    <text evidence="5">Belongs to the protein N5-glutamine methyltransferase family. PrmC subfamily.</text>
</comment>
<feature type="binding site" evidence="5">
    <location>
        <begin position="255"/>
        <end position="258"/>
    </location>
    <ligand>
        <name>substrate</name>
    </ligand>
</feature>
<feature type="binding site" evidence="5">
    <location>
        <begin position="186"/>
        <end position="190"/>
    </location>
    <ligand>
        <name>S-adenosyl-L-methionine</name>
        <dbReference type="ChEBI" id="CHEBI:59789"/>
    </ligand>
</feature>
<keyword evidence="1 5" id="KW-0489">Methyltransferase</keyword>
<evidence type="ECO:0000256" key="4">
    <source>
        <dbReference type="ARBA" id="ARBA00048391"/>
    </source>
</evidence>
<feature type="binding site" evidence="5">
    <location>
        <position position="255"/>
    </location>
    <ligand>
        <name>S-adenosyl-L-methionine</name>
        <dbReference type="ChEBI" id="CHEBI:59789"/>
    </ligand>
</feature>
<evidence type="ECO:0000313" key="9">
    <source>
        <dbReference type="EMBL" id="MBD2845906.1"/>
    </source>
</evidence>
<dbReference type="Gene3D" id="1.10.8.10">
    <property type="entry name" value="DNA helicase RuvA subunit, C-terminal domain"/>
    <property type="match status" value="1"/>
</dbReference>
<proteinExistence type="inferred from homology"/>
<comment type="caution">
    <text evidence="5">Lacks conserved residue(s) required for the propagation of feature annotation.</text>
</comment>
<evidence type="ECO:0000256" key="5">
    <source>
        <dbReference type="HAMAP-Rule" id="MF_02126"/>
    </source>
</evidence>
<dbReference type="Pfam" id="PF05175">
    <property type="entry name" value="MTS"/>
    <property type="match status" value="1"/>
</dbReference>
<feature type="binding site" evidence="5">
    <location>
        <position position="209"/>
    </location>
    <ligand>
        <name>S-adenosyl-L-methionine</name>
        <dbReference type="ChEBI" id="CHEBI:59789"/>
    </ligand>
</feature>
<dbReference type="InterPro" id="IPR050320">
    <property type="entry name" value="N5-glutamine_MTase"/>
</dbReference>
<dbReference type="Proteomes" id="UP000621560">
    <property type="component" value="Unassembled WGS sequence"/>
</dbReference>
<dbReference type="EMBL" id="JACXIZ010000019">
    <property type="protein sequence ID" value="MBD2845906.1"/>
    <property type="molecule type" value="Genomic_DNA"/>
</dbReference>
<evidence type="ECO:0000256" key="6">
    <source>
        <dbReference type="SAM" id="MobiDB-lite"/>
    </source>
</evidence>
<evidence type="ECO:0000259" key="8">
    <source>
        <dbReference type="Pfam" id="PF17827"/>
    </source>
</evidence>
<evidence type="ECO:0000256" key="2">
    <source>
        <dbReference type="ARBA" id="ARBA00022679"/>
    </source>
</evidence>
<dbReference type="InterPro" id="IPR004556">
    <property type="entry name" value="HemK-like"/>
</dbReference>
<comment type="function">
    <text evidence="5">Methylates the class 1 translation termination release factors RF1/PrfA and RF2/PrfB on the glutamine residue of the universally conserved GGQ motif.</text>
</comment>
<evidence type="ECO:0000256" key="3">
    <source>
        <dbReference type="ARBA" id="ARBA00022691"/>
    </source>
</evidence>
<dbReference type="InterPro" id="IPR040758">
    <property type="entry name" value="PrmC_N"/>
</dbReference>
<evidence type="ECO:0000313" key="10">
    <source>
        <dbReference type="Proteomes" id="UP000621560"/>
    </source>
</evidence>
<dbReference type="AlphaFoldDB" id="A0A927BSD6"/>
<dbReference type="HAMAP" id="MF_02126">
    <property type="entry name" value="RF_methyltr_PrmC"/>
    <property type="match status" value="1"/>
</dbReference>
<dbReference type="InterPro" id="IPR029063">
    <property type="entry name" value="SAM-dependent_MTases_sf"/>
</dbReference>
<dbReference type="GO" id="GO:0032259">
    <property type="term" value="P:methylation"/>
    <property type="evidence" value="ECO:0007669"/>
    <property type="project" value="UniProtKB-KW"/>
</dbReference>
<protein>
    <recommendedName>
        <fullName evidence="5">Release factor glutamine methyltransferase</fullName>
        <shortName evidence="5">RF MTase</shortName>
        <ecNumber evidence="5">2.1.1.297</ecNumber>
    </recommendedName>
    <alternativeName>
        <fullName evidence="5">N5-glutamine methyltransferase PrmC</fullName>
    </alternativeName>
    <alternativeName>
        <fullName evidence="5">Protein-(glutamine-N5) MTase PrmC</fullName>
    </alternativeName>
    <alternativeName>
        <fullName evidence="5">Protein-glutamine N-methyltransferase PrmC</fullName>
    </alternativeName>
</protein>
<evidence type="ECO:0000256" key="1">
    <source>
        <dbReference type="ARBA" id="ARBA00022603"/>
    </source>
</evidence>
<dbReference type="InterPro" id="IPR019874">
    <property type="entry name" value="RF_methyltr_PrmC"/>
</dbReference>
<reference evidence="9" key="1">
    <citation type="submission" date="2020-09" db="EMBL/GenBank/DDBJ databases">
        <title>A novel bacterium of genus Paenibacillus, isolated from South China Sea.</title>
        <authorList>
            <person name="Huang H."/>
            <person name="Mo K."/>
            <person name="Hu Y."/>
        </authorList>
    </citation>
    <scope>NUCLEOTIDE SEQUENCE</scope>
    <source>
        <strain evidence="9">IB182496</strain>
    </source>
</reference>
<keyword evidence="2 5" id="KW-0808">Transferase</keyword>
<keyword evidence="3 5" id="KW-0949">S-adenosyl-L-methionine</keyword>
<accession>A0A927BSD6</accession>
<dbReference type="PANTHER" id="PTHR18895:SF74">
    <property type="entry name" value="MTRF1L RELEASE FACTOR GLUTAMINE METHYLTRANSFERASE"/>
    <property type="match status" value="1"/>
</dbReference>
<dbReference type="EC" id="2.1.1.297" evidence="5"/>
<dbReference type="SUPFAM" id="SSF53335">
    <property type="entry name" value="S-adenosyl-L-methionine-dependent methyltransferases"/>
    <property type="match status" value="1"/>
</dbReference>
<dbReference type="Pfam" id="PF17827">
    <property type="entry name" value="PrmC_N"/>
    <property type="match status" value="1"/>
</dbReference>
<feature type="region of interest" description="Disordered" evidence="6">
    <location>
        <begin position="130"/>
        <end position="183"/>
    </location>
</feature>
<feature type="domain" description="Methyltransferase small" evidence="7">
    <location>
        <begin position="181"/>
        <end position="263"/>
    </location>
</feature>
<dbReference type="PROSITE" id="PS00092">
    <property type="entry name" value="N6_MTASE"/>
    <property type="match status" value="1"/>
</dbReference>
<organism evidence="9 10">
    <name type="scientific">Paenibacillus sabuli</name>
    <dbReference type="NCBI Taxonomy" id="2772509"/>
    <lineage>
        <taxon>Bacteria</taxon>
        <taxon>Bacillati</taxon>
        <taxon>Bacillota</taxon>
        <taxon>Bacilli</taxon>
        <taxon>Bacillales</taxon>
        <taxon>Paenibacillaceae</taxon>
        <taxon>Paenibacillus</taxon>
    </lineage>
</organism>
<name>A0A927BSD6_9BACL</name>
<feature type="domain" description="Release factor glutamine methyltransferase N-terminal" evidence="8">
    <location>
        <begin position="20"/>
        <end position="90"/>
    </location>
</feature>
<dbReference type="CDD" id="cd02440">
    <property type="entry name" value="AdoMet_MTases"/>
    <property type="match status" value="1"/>
</dbReference>
<dbReference type="Gene3D" id="3.40.50.150">
    <property type="entry name" value="Vaccinia Virus protein VP39"/>
    <property type="match status" value="1"/>
</dbReference>
<comment type="caution">
    <text evidence="9">The sequence shown here is derived from an EMBL/GenBank/DDBJ whole genome shotgun (WGS) entry which is preliminary data.</text>
</comment>
<feature type="compositionally biased region" description="Low complexity" evidence="6">
    <location>
        <begin position="140"/>
        <end position="158"/>
    </location>
</feature>
<dbReference type="PANTHER" id="PTHR18895">
    <property type="entry name" value="HEMK METHYLTRANSFERASE"/>
    <property type="match status" value="1"/>
</dbReference>
<evidence type="ECO:0000259" key="7">
    <source>
        <dbReference type="Pfam" id="PF05175"/>
    </source>
</evidence>
<keyword evidence="10" id="KW-1185">Reference proteome</keyword>
<dbReference type="GO" id="GO:0003676">
    <property type="term" value="F:nucleic acid binding"/>
    <property type="evidence" value="ECO:0007669"/>
    <property type="project" value="InterPro"/>
</dbReference>
<sequence>MCETCETSGEPSKVAITLREACLQASSQLSEAGVEEPRANAELLMMHLLGLTRAQLLRDAGEPLPAEQAQRWAALVRRRAAGEPVQYIIGEQWFYGLELHVTPAVLIPRPETELLVEAVLEEADRLWPSGSGSGAGGVVRSGTMEPPGAGSPPGTVSGSGTGMRQRGPTGEAAKDRGSAPTAVDVGTGSGAIAVALATQRPQWDLVAIDLSADALDVARANAAHHELAGRIDFVQGDLLGPLLGESPPVDIVVSNPPYIPAGDLATLQREVREHEPRLALDGGADGLDPYRRLVGQLLQLAELPRLVALEVGKGQARDVARLLEACTAWSRLRIVTDYAGIERHVIAVRE</sequence>
<comment type="catalytic activity">
    <reaction evidence="4 5">
        <text>L-glutaminyl-[peptide chain release factor] + S-adenosyl-L-methionine = N(5)-methyl-L-glutaminyl-[peptide chain release factor] + S-adenosyl-L-homocysteine + H(+)</text>
        <dbReference type="Rhea" id="RHEA:42896"/>
        <dbReference type="Rhea" id="RHEA-COMP:10271"/>
        <dbReference type="Rhea" id="RHEA-COMP:10272"/>
        <dbReference type="ChEBI" id="CHEBI:15378"/>
        <dbReference type="ChEBI" id="CHEBI:30011"/>
        <dbReference type="ChEBI" id="CHEBI:57856"/>
        <dbReference type="ChEBI" id="CHEBI:59789"/>
        <dbReference type="ChEBI" id="CHEBI:61891"/>
        <dbReference type="EC" id="2.1.1.297"/>
    </reaction>
</comment>